<proteinExistence type="predicted"/>
<feature type="domain" description="HTH rpiR-type" evidence="4">
    <location>
        <begin position="5"/>
        <end position="81"/>
    </location>
</feature>
<dbReference type="GO" id="GO:1901135">
    <property type="term" value="P:carbohydrate derivative metabolic process"/>
    <property type="evidence" value="ECO:0007669"/>
    <property type="project" value="InterPro"/>
</dbReference>
<dbReference type="InterPro" id="IPR047640">
    <property type="entry name" value="RpiR-like"/>
</dbReference>
<dbReference type="Proteomes" id="UP000175835">
    <property type="component" value="Unassembled WGS sequence"/>
</dbReference>
<accession>A0A1E8BTD5</accession>
<dbReference type="InterPro" id="IPR000281">
    <property type="entry name" value="HTH_RpiR"/>
</dbReference>
<dbReference type="PROSITE" id="PS51071">
    <property type="entry name" value="HTH_RPIR"/>
    <property type="match status" value="1"/>
</dbReference>
<evidence type="ECO:0000256" key="1">
    <source>
        <dbReference type="ARBA" id="ARBA00023015"/>
    </source>
</evidence>
<dbReference type="PROSITE" id="PS51464">
    <property type="entry name" value="SIS"/>
    <property type="match status" value="1"/>
</dbReference>
<feature type="domain" description="SIS" evidence="5">
    <location>
        <begin position="127"/>
        <end position="268"/>
    </location>
</feature>
<dbReference type="GO" id="GO:0097367">
    <property type="term" value="F:carbohydrate derivative binding"/>
    <property type="evidence" value="ECO:0007669"/>
    <property type="project" value="InterPro"/>
</dbReference>
<dbReference type="CDD" id="cd05013">
    <property type="entry name" value="SIS_RpiR"/>
    <property type="match status" value="1"/>
</dbReference>
<dbReference type="GO" id="GO:0003700">
    <property type="term" value="F:DNA-binding transcription factor activity"/>
    <property type="evidence" value="ECO:0007669"/>
    <property type="project" value="InterPro"/>
</dbReference>
<gene>
    <name evidence="6" type="ORF">BWGOE11_08610</name>
</gene>
<reference evidence="6 7" key="1">
    <citation type="submission" date="2016-05" db="EMBL/GenBank/DDBJ databases">
        <title>Bacillus thuringiensis and Bacillus weihenstephanensis as novel biocontrol agents of wilt causing Verticillium species.</title>
        <authorList>
            <person name="Hollensteiner J."/>
            <person name="Wemheuer F."/>
            <person name="Harting R."/>
            <person name="Kolarzyk A."/>
            <person name="Diaz-Valerio S."/>
            <person name="Poehlein A."/>
            <person name="Brzuszkiewicz E."/>
            <person name="Nesemann K."/>
            <person name="Braus-Stromeyer S."/>
            <person name="Braus G."/>
            <person name="Daniel R."/>
            <person name="Liesegang H."/>
        </authorList>
    </citation>
    <scope>NUCLEOTIDE SEQUENCE [LARGE SCALE GENOMIC DNA]</scope>
    <source>
        <strain evidence="6 7">GOE11</strain>
    </source>
</reference>
<dbReference type="PANTHER" id="PTHR30514:SF1">
    <property type="entry name" value="HTH-TYPE TRANSCRIPTIONAL REGULATOR HEXR-RELATED"/>
    <property type="match status" value="1"/>
</dbReference>
<evidence type="ECO:0000256" key="3">
    <source>
        <dbReference type="ARBA" id="ARBA00023163"/>
    </source>
</evidence>
<dbReference type="Gene3D" id="1.10.10.10">
    <property type="entry name" value="Winged helix-like DNA-binding domain superfamily/Winged helix DNA-binding domain"/>
    <property type="match status" value="1"/>
</dbReference>
<keyword evidence="3" id="KW-0804">Transcription</keyword>
<evidence type="ECO:0000313" key="7">
    <source>
        <dbReference type="Proteomes" id="UP000175835"/>
    </source>
</evidence>
<dbReference type="PATRIC" id="fig|86662.23.peg.750"/>
<keyword evidence="2" id="KW-0238">DNA-binding</keyword>
<dbReference type="InterPro" id="IPR009057">
    <property type="entry name" value="Homeodomain-like_sf"/>
</dbReference>
<dbReference type="Pfam" id="PF01418">
    <property type="entry name" value="HTH_6"/>
    <property type="match status" value="1"/>
</dbReference>
<evidence type="ECO:0000313" key="6">
    <source>
        <dbReference type="EMBL" id="OFE00167.1"/>
    </source>
</evidence>
<dbReference type="PANTHER" id="PTHR30514">
    <property type="entry name" value="GLUCOKINASE"/>
    <property type="match status" value="1"/>
</dbReference>
<dbReference type="InterPro" id="IPR001347">
    <property type="entry name" value="SIS_dom"/>
</dbReference>
<dbReference type="GO" id="GO:0003677">
    <property type="term" value="F:DNA binding"/>
    <property type="evidence" value="ECO:0007669"/>
    <property type="project" value="UniProtKB-KW"/>
</dbReference>
<evidence type="ECO:0000259" key="5">
    <source>
        <dbReference type="PROSITE" id="PS51464"/>
    </source>
</evidence>
<comment type="caution">
    <text evidence="6">The sequence shown here is derived from an EMBL/GenBank/DDBJ whole genome shotgun (WGS) entry which is preliminary data.</text>
</comment>
<dbReference type="InterPro" id="IPR035472">
    <property type="entry name" value="RpiR-like_SIS"/>
</dbReference>
<dbReference type="Gene3D" id="3.40.50.10490">
    <property type="entry name" value="Glucose-6-phosphate isomerase like protein, domain 1"/>
    <property type="match status" value="1"/>
</dbReference>
<keyword evidence="1" id="KW-0805">Transcription regulation</keyword>
<protein>
    <submittedName>
        <fullName evidence="6">RpiR family transcriptional regulator</fullName>
    </submittedName>
</protein>
<organism evidence="6 7">
    <name type="scientific">Bacillus mycoides</name>
    <dbReference type="NCBI Taxonomy" id="1405"/>
    <lineage>
        <taxon>Bacteria</taxon>
        <taxon>Bacillati</taxon>
        <taxon>Bacillota</taxon>
        <taxon>Bacilli</taxon>
        <taxon>Bacillales</taxon>
        <taxon>Bacillaceae</taxon>
        <taxon>Bacillus</taxon>
        <taxon>Bacillus cereus group</taxon>
    </lineage>
</organism>
<dbReference type="EMBL" id="LXLX01000014">
    <property type="protein sequence ID" value="OFE00167.1"/>
    <property type="molecule type" value="Genomic_DNA"/>
</dbReference>
<dbReference type="SUPFAM" id="SSF46689">
    <property type="entry name" value="Homeodomain-like"/>
    <property type="match status" value="1"/>
</dbReference>
<name>A0A1E8BTD5_BACMY</name>
<dbReference type="Pfam" id="PF01380">
    <property type="entry name" value="SIS"/>
    <property type="match status" value="1"/>
</dbReference>
<dbReference type="InterPro" id="IPR046348">
    <property type="entry name" value="SIS_dom_sf"/>
</dbReference>
<sequence length="288" mass="31968">MVKASTLLFKIETNMDQFSPAEKKVAMYIMENAEIVPNLTTKEVSTNAGSSEASVVRFCKTIGIGSFKAFKIALVRELTIVDYNINDFSVMNTEDGPYDLFNKVTYVNKAAIEASVTAIDKKELEKAADSIVNANKIIFYGVGGSATPAMDGAYKFTRIGFTAMMLSDFHMMLPLVTNLKEGDIFVAISTSGRTKDVLEMAQYAKRQGATVIAITKLDQSSPLYKAADIRLCMPDVEQDHRIASIASRMTQLNMIDALYVITFNRIGNNVIDQFMETREEAVRLRKLK</sequence>
<evidence type="ECO:0000256" key="2">
    <source>
        <dbReference type="ARBA" id="ARBA00023125"/>
    </source>
</evidence>
<dbReference type="SUPFAM" id="SSF53697">
    <property type="entry name" value="SIS domain"/>
    <property type="match status" value="1"/>
</dbReference>
<dbReference type="InterPro" id="IPR036388">
    <property type="entry name" value="WH-like_DNA-bd_sf"/>
</dbReference>
<dbReference type="AlphaFoldDB" id="A0A1E8BTD5"/>
<evidence type="ECO:0000259" key="4">
    <source>
        <dbReference type="PROSITE" id="PS51071"/>
    </source>
</evidence>